<evidence type="ECO:0000313" key="2">
    <source>
        <dbReference type="Proteomes" id="UP000322873"/>
    </source>
</evidence>
<comment type="caution">
    <text evidence="1">The sequence shown here is derived from an EMBL/GenBank/DDBJ whole genome shotgun (WGS) entry which is preliminary data.</text>
</comment>
<organism evidence="1 2">
    <name type="scientific">Monilinia fructicola</name>
    <name type="common">Brown rot fungus</name>
    <name type="synonym">Ciboria fructicola</name>
    <dbReference type="NCBI Taxonomy" id="38448"/>
    <lineage>
        <taxon>Eukaryota</taxon>
        <taxon>Fungi</taxon>
        <taxon>Dikarya</taxon>
        <taxon>Ascomycota</taxon>
        <taxon>Pezizomycotina</taxon>
        <taxon>Leotiomycetes</taxon>
        <taxon>Helotiales</taxon>
        <taxon>Sclerotiniaceae</taxon>
        <taxon>Monilinia</taxon>
    </lineage>
</organism>
<gene>
    <name evidence="1" type="ORF">EYC84_010893</name>
</gene>
<dbReference type="AlphaFoldDB" id="A0A5M9J8M7"/>
<proteinExistence type="predicted"/>
<protein>
    <submittedName>
        <fullName evidence="1">Uncharacterized protein</fullName>
    </submittedName>
</protein>
<accession>A0A5M9J8M7</accession>
<keyword evidence="2" id="KW-1185">Reference proteome</keyword>
<dbReference type="Proteomes" id="UP000322873">
    <property type="component" value="Unassembled WGS sequence"/>
</dbReference>
<reference evidence="1 2" key="1">
    <citation type="submission" date="2019-06" db="EMBL/GenBank/DDBJ databases">
        <title>Genome Sequence of the Brown Rot Fungal Pathogen Monilinia fructicola.</title>
        <authorList>
            <person name="De Miccolis Angelini R.M."/>
            <person name="Landi L."/>
            <person name="Abate D."/>
            <person name="Pollastro S."/>
            <person name="Romanazzi G."/>
            <person name="Faretra F."/>
        </authorList>
    </citation>
    <scope>NUCLEOTIDE SEQUENCE [LARGE SCALE GENOMIC DNA]</scope>
    <source>
        <strain evidence="1 2">Mfrc123</strain>
    </source>
</reference>
<sequence length="154" mass="17755">MEAESESELELELELACEAWVIRAVVHAHLPVCKSSVRNEHLISSHLPSLPFIPMPSSLKSSEDVHPLAPQTLLSSKISKTIAMIRYFAFAWNVFPPCPLHGLVRLISRYKSKLKKKREIEDRCCIICLYVFKWQNRLTAPKTPHDNPKRIWKL</sequence>
<dbReference type="EMBL" id="VICG01000014">
    <property type="protein sequence ID" value="KAA8565147.1"/>
    <property type="molecule type" value="Genomic_DNA"/>
</dbReference>
<name>A0A5M9J8M7_MONFR</name>
<evidence type="ECO:0000313" key="1">
    <source>
        <dbReference type="EMBL" id="KAA8565147.1"/>
    </source>
</evidence>